<reference evidence="8" key="2">
    <citation type="submission" date="2025-09" db="UniProtKB">
        <authorList>
            <consortium name="Ensembl"/>
        </authorList>
    </citation>
    <scope>IDENTIFICATION</scope>
</reference>
<evidence type="ECO:0000256" key="2">
    <source>
        <dbReference type="ARBA" id="ARBA00022729"/>
    </source>
</evidence>
<dbReference type="FunFam" id="2.60.40.10:FF:000204">
    <property type="entry name" value="Major histocompatibility complex, class I-related protein"/>
    <property type="match status" value="1"/>
</dbReference>
<dbReference type="SMART" id="SM00407">
    <property type="entry name" value="IGc1"/>
    <property type="match status" value="1"/>
</dbReference>
<dbReference type="GO" id="GO:0006955">
    <property type="term" value="P:immune response"/>
    <property type="evidence" value="ECO:0007669"/>
    <property type="project" value="TreeGrafter"/>
</dbReference>
<dbReference type="InterPro" id="IPR013783">
    <property type="entry name" value="Ig-like_fold"/>
</dbReference>
<dbReference type="InterPro" id="IPR007110">
    <property type="entry name" value="Ig-like_dom"/>
</dbReference>
<dbReference type="SUPFAM" id="SSF54452">
    <property type="entry name" value="MHC antigen-recognition domain"/>
    <property type="match status" value="1"/>
</dbReference>
<dbReference type="Ensembl" id="ENSLLET00000014455.1">
    <property type="protein sequence ID" value="ENSLLEP00000013912.1"/>
    <property type="gene ID" value="ENSLLEG00000008820.1"/>
</dbReference>
<evidence type="ECO:0000256" key="4">
    <source>
        <dbReference type="ARBA" id="ARBA00023157"/>
    </source>
</evidence>
<dbReference type="InterPro" id="IPR003006">
    <property type="entry name" value="Ig/MHC_CS"/>
</dbReference>
<proteinExistence type="predicted"/>
<evidence type="ECO:0000256" key="1">
    <source>
        <dbReference type="ARBA" id="ARBA00004370"/>
    </source>
</evidence>
<comment type="subcellular location">
    <subcellularLocation>
        <location evidence="1">Membrane</location>
    </subcellularLocation>
</comment>
<dbReference type="Gene3D" id="3.30.500.10">
    <property type="entry name" value="MHC class I-like antigen recognition-like"/>
    <property type="match status" value="1"/>
</dbReference>
<name>A0A8C5MFK2_9ANUR</name>
<dbReference type="GO" id="GO:0005615">
    <property type="term" value="C:extracellular space"/>
    <property type="evidence" value="ECO:0007669"/>
    <property type="project" value="TreeGrafter"/>
</dbReference>
<feature type="transmembrane region" description="Helical" evidence="6">
    <location>
        <begin position="184"/>
        <end position="205"/>
    </location>
</feature>
<keyword evidence="3 6" id="KW-0472">Membrane</keyword>
<evidence type="ECO:0000313" key="8">
    <source>
        <dbReference type="Ensembl" id="ENSLLEP00000013912.1"/>
    </source>
</evidence>
<dbReference type="PANTHER" id="PTHR16675:SF235">
    <property type="entry name" value="SHKT DOMAIN-CONTAINING PROTEIN"/>
    <property type="match status" value="1"/>
</dbReference>
<organism evidence="8 9">
    <name type="scientific">Leptobrachium leishanense</name>
    <name type="common">Leishan spiny toad</name>
    <dbReference type="NCBI Taxonomy" id="445787"/>
    <lineage>
        <taxon>Eukaryota</taxon>
        <taxon>Metazoa</taxon>
        <taxon>Chordata</taxon>
        <taxon>Craniata</taxon>
        <taxon>Vertebrata</taxon>
        <taxon>Euteleostomi</taxon>
        <taxon>Amphibia</taxon>
        <taxon>Batrachia</taxon>
        <taxon>Anura</taxon>
        <taxon>Pelobatoidea</taxon>
        <taxon>Megophryidae</taxon>
        <taxon>Leptobrachium</taxon>
    </lineage>
</organism>
<feature type="domain" description="Ig-like" evidence="7">
    <location>
        <begin position="89"/>
        <end position="172"/>
    </location>
</feature>
<sequence>MYGCELGDDGSARGYSLVGYDGEDFLAVDPLQKKAIALTDEAHIAVQILNSPETQAAERTSIYLQTVCIDWLKNLIGYGKEELNRRVRPKVKVSSQNVNGVTKLHCQVYGFYPQDVDVKWQKNGIDVPSHEAKHVLPNSDGTYQIRVTVEVPAKARGYSCHVDHPSLDKTLIVNSDSQWSSNTLWIVIAALAGVMAVSAVGFIIYGKRSGKRQTLYFL</sequence>
<protein>
    <recommendedName>
        <fullName evidence="7">Ig-like domain-containing protein</fullName>
    </recommendedName>
</protein>
<dbReference type="InterPro" id="IPR003597">
    <property type="entry name" value="Ig_C1-set"/>
</dbReference>
<keyword evidence="9" id="KW-1185">Reference proteome</keyword>
<dbReference type="PANTHER" id="PTHR16675">
    <property type="entry name" value="MHC CLASS I-RELATED"/>
    <property type="match status" value="1"/>
</dbReference>
<dbReference type="Pfam" id="PF00129">
    <property type="entry name" value="MHC_I"/>
    <property type="match status" value="1"/>
</dbReference>
<dbReference type="GeneTree" id="ENSGT01120000271825"/>
<dbReference type="Gene3D" id="2.60.40.10">
    <property type="entry name" value="Immunoglobulins"/>
    <property type="match status" value="1"/>
</dbReference>
<evidence type="ECO:0000256" key="6">
    <source>
        <dbReference type="SAM" id="Phobius"/>
    </source>
</evidence>
<keyword evidence="6" id="KW-1133">Transmembrane helix</keyword>
<evidence type="ECO:0000256" key="5">
    <source>
        <dbReference type="ARBA" id="ARBA00023180"/>
    </source>
</evidence>
<keyword evidence="5" id="KW-0325">Glycoprotein</keyword>
<keyword evidence="4" id="KW-1015">Disulfide bond</keyword>
<dbReference type="AlphaFoldDB" id="A0A8C5MFK2"/>
<dbReference type="OrthoDB" id="8890485at2759"/>
<evidence type="ECO:0000313" key="9">
    <source>
        <dbReference type="Proteomes" id="UP000694569"/>
    </source>
</evidence>
<keyword evidence="2" id="KW-0732">Signal</keyword>
<dbReference type="PROSITE" id="PS00290">
    <property type="entry name" value="IG_MHC"/>
    <property type="match status" value="1"/>
</dbReference>
<dbReference type="SUPFAM" id="SSF48726">
    <property type="entry name" value="Immunoglobulin"/>
    <property type="match status" value="1"/>
</dbReference>
<dbReference type="InterPro" id="IPR037055">
    <property type="entry name" value="MHC_I-like_Ag-recog_sf"/>
</dbReference>
<evidence type="ECO:0000256" key="3">
    <source>
        <dbReference type="ARBA" id="ARBA00023136"/>
    </source>
</evidence>
<dbReference type="Pfam" id="PF07654">
    <property type="entry name" value="C1-set"/>
    <property type="match status" value="1"/>
</dbReference>
<evidence type="ECO:0000259" key="7">
    <source>
        <dbReference type="PROSITE" id="PS50835"/>
    </source>
</evidence>
<dbReference type="Proteomes" id="UP000694569">
    <property type="component" value="Unplaced"/>
</dbReference>
<dbReference type="GO" id="GO:0009897">
    <property type="term" value="C:external side of plasma membrane"/>
    <property type="evidence" value="ECO:0007669"/>
    <property type="project" value="TreeGrafter"/>
</dbReference>
<dbReference type="InterPro" id="IPR011162">
    <property type="entry name" value="MHC_I/II-like_Ag-recog"/>
</dbReference>
<accession>A0A8C5MFK2</accession>
<dbReference type="InterPro" id="IPR036179">
    <property type="entry name" value="Ig-like_dom_sf"/>
</dbReference>
<keyword evidence="6" id="KW-0812">Transmembrane</keyword>
<dbReference type="PROSITE" id="PS50835">
    <property type="entry name" value="IG_LIKE"/>
    <property type="match status" value="1"/>
</dbReference>
<dbReference type="InterPro" id="IPR011161">
    <property type="entry name" value="MHC_I-like_Ag-recog"/>
</dbReference>
<reference evidence="8" key="1">
    <citation type="submission" date="2025-08" db="UniProtKB">
        <authorList>
            <consortium name="Ensembl"/>
        </authorList>
    </citation>
    <scope>IDENTIFICATION</scope>
</reference>
<dbReference type="InterPro" id="IPR050208">
    <property type="entry name" value="MHC_class-I_related"/>
</dbReference>